<gene>
    <name evidence="1" type="ORF">HF324_18430</name>
</gene>
<proteinExistence type="predicted"/>
<sequence length="85" mass="10184">MSWKDYGRAAEGYWIRHSRFMQGIRRLSFYVVRMACDPKHANKVKEEKLFRVITDPPVQKAQPVRIPKEQFQAIADFYFNSFNKN</sequence>
<evidence type="ECO:0000313" key="2">
    <source>
        <dbReference type="Proteomes" id="UP000503144"/>
    </source>
</evidence>
<reference evidence="2" key="1">
    <citation type="submission" date="2020-04" db="EMBL/GenBank/DDBJ databases">
        <authorList>
            <person name="Kittiwongwattana C."/>
        </authorList>
    </citation>
    <scope>NUCLEOTIDE SEQUENCE [LARGE SCALE GENOMIC DNA]</scope>
    <source>
        <strain evidence="2">1303</strain>
    </source>
</reference>
<dbReference type="EMBL" id="CP051204">
    <property type="protein sequence ID" value="QJB39726.1"/>
    <property type="molecule type" value="Genomic_DNA"/>
</dbReference>
<keyword evidence="2" id="KW-1185">Reference proteome</keyword>
<reference evidence="1 2" key="2">
    <citation type="submission" date="2020-09" db="EMBL/GenBank/DDBJ databases">
        <authorList>
            <person name="Kittiwongwattana C."/>
        </authorList>
    </citation>
    <scope>NUCLEOTIDE SEQUENCE [LARGE SCALE GENOMIC DNA]</scope>
    <source>
        <strain evidence="1 2">1303</strain>
    </source>
</reference>
<evidence type="ECO:0000313" key="1">
    <source>
        <dbReference type="EMBL" id="QJB39726.1"/>
    </source>
</evidence>
<protein>
    <submittedName>
        <fullName evidence="1">Uncharacterized protein</fullName>
    </submittedName>
</protein>
<name>A0ABX6LI66_9BACT</name>
<dbReference type="Proteomes" id="UP000503144">
    <property type="component" value="Chromosome"/>
</dbReference>
<dbReference type="RefSeq" id="WP_168861324.1">
    <property type="nucleotide sequence ID" value="NZ_CP051204.2"/>
</dbReference>
<accession>A0ABX6LI66</accession>
<organism evidence="1 2">
    <name type="scientific">Chitinophaga oryzae</name>
    <dbReference type="NCBI Taxonomy" id="2725414"/>
    <lineage>
        <taxon>Bacteria</taxon>
        <taxon>Pseudomonadati</taxon>
        <taxon>Bacteroidota</taxon>
        <taxon>Chitinophagia</taxon>
        <taxon>Chitinophagales</taxon>
        <taxon>Chitinophagaceae</taxon>
        <taxon>Chitinophaga</taxon>
    </lineage>
</organism>